<organism evidence="2 3">
    <name type="scientific">Laceyella tengchongensis</name>
    <dbReference type="NCBI Taxonomy" id="574699"/>
    <lineage>
        <taxon>Bacteria</taxon>
        <taxon>Bacillati</taxon>
        <taxon>Bacillota</taxon>
        <taxon>Bacilli</taxon>
        <taxon>Bacillales</taxon>
        <taxon>Thermoactinomycetaceae</taxon>
        <taxon>Laceyella</taxon>
    </lineage>
</organism>
<keyword evidence="3" id="KW-1185">Reference proteome</keyword>
<reference evidence="2" key="1">
    <citation type="submission" date="2017-05" db="EMBL/GenBank/DDBJ databases">
        <authorList>
            <person name="Varghese N."/>
            <person name="Submissions S."/>
        </authorList>
    </citation>
    <scope>NUCLEOTIDE SEQUENCE</scope>
    <source>
        <strain evidence="2">DSM 45262</strain>
    </source>
</reference>
<dbReference type="Proteomes" id="UP001157946">
    <property type="component" value="Unassembled WGS sequence"/>
</dbReference>
<sequence>MCSLNYAIDSKMKFLMGGWNLKLKTVVLKNFRAYKKEIRVNISDFTAFIGKNDVGKSTILEALDIFFNGTNGIVKFDRLDANVNSEEKKVVIGCVFTDLPKKIVLDTLSQTTLEEEYLLNEDGDLEIHKVFDCTLKTPRENVFVVANHPTRDEVKDLLELSNSELKTRAKDMGIDLSEIDQRSNSALRFAIRNNIGELNIQKTKVQLNKHIWDSIAKVLPHFALFQADRTSKDGDSEVQDPMKVAISEAIKSVQDKLSEVKEIVKKQAEDVANRTLKMLQEMNPDLAKELVPNFKEPKWESVFKLCLVGDNDIPINKRGSGARRIILLSFFRAEAERRQQEEGGSGIIYAIEEPETAQHPEYQKVLVDALKSLAQQSNCQVIITTHVPSLAGLLPIETLRYIDVDKDGERRVREGDSEVYAEIADQLGVLPDRRVKLFVCVEGPHDVSFLEHISRLLHTQDNGIPVLGDIAGNELKGDPRVVVFPLGGSILSKWVNKRYLSAFGIPEVHIYDSDNGNNPKYLKAAEKENKREDGSKAFLTRKREMENYLHPDAIYEVFGVRVNFTDEDDVVNIVHNALILEGAKEHNKDKIKNKLNNVVASKMTLERLRERDPDGEIYEWFKLIASMISDEESVEC</sequence>
<dbReference type="Pfam" id="PF13175">
    <property type="entry name" value="AAA_15"/>
    <property type="match status" value="1"/>
</dbReference>
<protein>
    <submittedName>
        <fullName evidence="2">Predicted ATP-dependent endonuclease of the OLD family, contains P-loop ATPase and TOPRIM domains</fullName>
    </submittedName>
</protein>
<keyword evidence="2" id="KW-0540">Nuclease</keyword>
<comment type="caution">
    <text evidence="2">The sequence shown here is derived from an EMBL/GenBank/DDBJ whole genome shotgun (WGS) entry which is preliminary data.</text>
</comment>
<dbReference type="InterPro" id="IPR027417">
    <property type="entry name" value="P-loop_NTPase"/>
</dbReference>
<dbReference type="SUPFAM" id="SSF52540">
    <property type="entry name" value="P-loop containing nucleoside triphosphate hydrolases"/>
    <property type="match status" value="1"/>
</dbReference>
<accession>A0AA45WIT1</accession>
<evidence type="ECO:0000313" key="2">
    <source>
        <dbReference type="EMBL" id="SMP01023.1"/>
    </source>
</evidence>
<keyword evidence="2" id="KW-0255">Endonuclease</keyword>
<name>A0AA45WIT1_9BACL</name>
<evidence type="ECO:0000259" key="1">
    <source>
        <dbReference type="Pfam" id="PF13175"/>
    </source>
</evidence>
<dbReference type="AlphaFoldDB" id="A0AA45WIT1"/>
<dbReference type="InterPro" id="IPR041685">
    <property type="entry name" value="AAA_GajA/Old/RecF-like"/>
</dbReference>
<feature type="domain" description="Endonuclease GajA/Old nuclease/RecF-like AAA" evidence="1">
    <location>
        <begin position="22"/>
        <end position="390"/>
    </location>
</feature>
<dbReference type="InterPro" id="IPR051396">
    <property type="entry name" value="Bact_Antivir_Def_Nuclease"/>
</dbReference>
<evidence type="ECO:0000313" key="3">
    <source>
        <dbReference type="Proteomes" id="UP001157946"/>
    </source>
</evidence>
<dbReference type="GO" id="GO:0004519">
    <property type="term" value="F:endonuclease activity"/>
    <property type="evidence" value="ECO:0007669"/>
    <property type="project" value="UniProtKB-KW"/>
</dbReference>
<dbReference type="EMBL" id="FXTU01000001">
    <property type="protein sequence ID" value="SMP01023.1"/>
    <property type="molecule type" value="Genomic_DNA"/>
</dbReference>
<gene>
    <name evidence="2" type="ORF">SAMN06265361_101202</name>
</gene>
<dbReference type="Gene3D" id="3.40.50.300">
    <property type="entry name" value="P-loop containing nucleotide triphosphate hydrolases"/>
    <property type="match status" value="1"/>
</dbReference>
<keyword evidence="2" id="KW-0378">Hydrolase</keyword>
<proteinExistence type="predicted"/>
<dbReference type="PANTHER" id="PTHR43581:SF4">
    <property type="entry name" value="ATP_GTP PHOSPHATASE"/>
    <property type="match status" value="1"/>
</dbReference>
<dbReference type="PANTHER" id="PTHR43581">
    <property type="entry name" value="ATP/GTP PHOSPHATASE"/>
    <property type="match status" value="1"/>
</dbReference>